<reference evidence="3" key="1">
    <citation type="submission" date="2019-08" db="EMBL/GenBank/DDBJ databases">
        <title>The improved chromosome-level genome for the pearl oyster Pinctada fucata martensii using PacBio sequencing and Hi-C.</title>
        <authorList>
            <person name="Zheng Z."/>
        </authorList>
    </citation>
    <scope>NUCLEOTIDE SEQUENCE</scope>
    <source>
        <strain evidence="3">ZZ-2019</strain>
        <tissue evidence="3">Adductor muscle</tissue>
    </source>
</reference>
<feature type="domain" description="SH3b" evidence="2">
    <location>
        <begin position="23"/>
        <end position="94"/>
    </location>
</feature>
<dbReference type="Proteomes" id="UP001186944">
    <property type="component" value="Unassembled WGS sequence"/>
</dbReference>
<protein>
    <recommendedName>
        <fullName evidence="2">SH3b domain-containing protein</fullName>
    </recommendedName>
</protein>
<keyword evidence="4" id="KW-1185">Reference proteome</keyword>
<evidence type="ECO:0000259" key="2">
    <source>
        <dbReference type="SMART" id="SM00287"/>
    </source>
</evidence>
<sequence length="254" mass="27607">MWRVFLLLTLSWAVTANITGQHPKSGTCMCISGTGVHARTKAGLSGSIHATVNSGDCFKFHGGILTTDGYTWYQLQHVSGSENLWVAGNFINTATSSHCSSTSSGSGGCTATAKDYACRILAMHNSGKIHLWERHPSGVHDNAYSYNNIKDTCDGHKATVSHYTCAECRSPGAPGGQVCLNEQLLKYIYDVGVKGYAHINEVAGACHSCHSYHYRGRAVDIDPGSRRSDFITMCRNHGGWALDEGNHIHCEFRH</sequence>
<gene>
    <name evidence="3" type="ORF">FSP39_011009</name>
</gene>
<feature type="signal peptide" evidence="1">
    <location>
        <begin position="1"/>
        <end position="16"/>
    </location>
</feature>
<organism evidence="3 4">
    <name type="scientific">Pinctada imbricata</name>
    <name type="common">Atlantic pearl-oyster</name>
    <name type="synonym">Pinctada martensii</name>
    <dbReference type="NCBI Taxonomy" id="66713"/>
    <lineage>
        <taxon>Eukaryota</taxon>
        <taxon>Metazoa</taxon>
        <taxon>Spiralia</taxon>
        <taxon>Lophotrochozoa</taxon>
        <taxon>Mollusca</taxon>
        <taxon>Bivalvia</taxon>
        <taxon>Autobranchia</taxon>
        <taxon>Pteriomorphia</taxon>
        <taxon>Pterioida</taxon>
        <taxon>Pterioidea</taxon>
        <taxon>Pteriidae</taxon>
        <taxon>Pinctada</taxon>
    </lineage>
</organism>
<evidence type="ECO:0000313" key="3">
    <source>
        <dbReference type="EMBL" id="KAK3102387.1"/>
    </source>
</evidence>
<dbReference type="EMBL" id="VSWD01000005">
    <property type="protein sequence ID" value="KAK3102387.1"/>
    <property type="molecule type" value="Genomic_DNA"/>
</dbReference>
<name>A0AA88YJB3_PINIB</name>
<dbReference type="Gene3D" id="2.30.30.40">
    <property type="entry name" value="SH3 Domains"/>
    <property type="match status" value="1"/>
</dbReference>
<dbReference type="SMART" id="SM00287">
    <property type="entry name" value="SH3b"/>
    <property type="match status" value="1"/>
</dbReference>
<proteinExistence type="predicted"/>
<accession>A0AA88YJB3</accession>
<dbReference type="AlphaFoldDB" id="A0AA88YJB3"/>
<evidence type="ECO:0000256" key="1">
    <source>
        <dbReference type="SAM" id="SignalP"/>
    </source>
</evidence>
<comment type="caution">
    <text evidence="3">The sequence shown here is derived from an EMBL/GenBank/DDBJ whole genome shotgun (WGS) entry which is preliminary data.</text>
</comment>
<dbReference type="InterPro" id="IPR003646">
    <property type="entry name" value="SH3-like_bac-type"/>
</dbReference>
<feature type="chain" id="PRO_5041650654" description="SH3b domain-containing protein" evidence="1">
    <location>
        <begin position="17"/>
        <end position="254"/>
    </location>
</feature>
<keyword evidence="1" id="KW-0732">Signal</keyword>
<evidence type="ECO:0000313" key="4">
    <source>
        <dbReference type="Proteomes" id="UP001186944"/>
    </source>
</evidence>